<dbReference type="PROSITE" id="PS51900">
    <property type="entry name" value="CB"/>
    <property type="match status" value="1"/>
</dbReference>
<name>A0A4R3I3K9_9GAMM</name>
<evidence type="ECO:0000256" key="1">
    <source>
        <dbReference type="ARBA" id="ARBA00022908"/>
    </source>
</evidence>
<dbReference type="Proteomes" id="UP000295793">
    <property type="component" value="Unassembled WGS sequence"/>
</dbReference>
<dbReference type="Pfam" id="PF14659">
    <property type="entry name" value="Phage_int_SAM_3"/>
    <property type="match status" value="1"/>
</dbReference>
<dbReference type="CDD" id="cd01189">
    <property type="entry name" value="INT_ICEBs1_C_like"/>
    <property type="match status" value="1"/>
</dbReference>
<dbReference type="OrthoDB" id="5391994at2"/>
<dbReference type="Pfam" id="PF00589">
    <property type="entry name" value="Phage_integrase"/>
    <property type="match status" value="1"/>
</dbReference>
<evidence type="ECO:0000313" key="7">
    <source>
        <dbReference type="EMBL" id="TCS40414.1"/>
    </source>
</evidence>
<dbReference type="InterPro" id="IPR004107">
    <property type="entry name" value="Integrase_SAM-like_N"/>
</dbReference>
<accession>A0A4R3I3K9</accession>
<dbReference type="RefSeq" id="WP_132701924.1">
    <property type="nucleotide sequence ID" value="NZ_SLZR01000009.1"/>
</dbReference>
<dbReference type="SUPFAM" id="SSF56349">
    <property type="entry name" value="DNA breaking-rejoining enzymes"/>
    <property type="match status" value="1"/>
</dbReference>
<gene>
    <name evidence="7" type="ORF">BCF53_109124</name>
</gene>
<dbReference type="InterPro" id="IPR050090">
    <property type="entry name" value="Tyrosine_recombinase_XerCD"/>
</dbReference>
<dbReference type="PANTHER" id="PTHR30349">
    <property type="entry name" value="PHAGE INTEGRASE-RELATED"/>
    <property type="match status" value="1"/>
</dbReference>
<protein>
    <submittedName>
        <fullName evidence="7">Integrase</fullName>
    </submittedName>
</protein>
<dbReference type="AlphaFoldDB" id="A0A4R3I3K9"/>
<evidence type="ECO:0000256" key="3">
    <source>
        <dbReference type="ARBA" id="ARBA00023172"/>
    </source>
</evidence>
<comment type="caution">
    <text evidence="7">The sequence shown here is derived from an EMBL/GenBank/DDBJ whole genome shotgun (WGS) entry which is preliminary data.</text>
</comment>
<dbReference type="GO" id="GO:0006310">
    <property type="term" value="P:DNA recombination"/>
    <property type="evidence" value="ECO:0007669"/>
    <property type="project" value="UniProtKB-KW"/>
</dbReference>
<dbReference type="InterPro" id="IPR010998">
    <property type="entry name" value="Integrase_recombinase_N"/>
</dbReference>
<dbReference type="Gene3D" id="1.10.150.130">
    <property type="match status" value="1"/>
</dbReference>
<evidence type="ECO:0000259" key="6">
    <source>
        <dbReference type="PROSITE" id="PS51900"/>
    </source>
</evidence>
<evidence type="ECO:0000313" key="8">
    <source>
        <dbReference type="Proteomes" id="UP000295793"/>
    </source>
</evidence>
<dbReference type="GO" id="GO:0003677">
    <property type="term" value="F:DNA binding"/>
    <property type="evidence" value="ECO:0007669"/>
    <property type="project" value="UniProtKB-UniRule"/>
</dbReference>
<dbReference type="Gene3D" id="1.10.443.10">
    <property type="entry name" value="Intergrase catalytic core"/>
    <property type="match status" value="1"/>
</dbReference>
<dbReference type="InterPro" id="IPR022000">
    <property type="entry name" value="Min27-like_integrase_DNA_bind"/>
</dbReference>
<dbReference type="PANTHER" id="PTHR30349:SF36">
    <property type="entry name" value="PROPHAGE INTEGRASE INTR-RELATED"/>
    <property type="match status" value="1"/>
</dbReference>
<keyword evidence="8" id="KW-1185">Reference proteome</keyword>
<dbReference type="InterPro" id="IPR044068">
    <property type="entry name" value="CB"/>
</dbReference>
<keyword evidence="1" id="KW-0229">DNA integration</keyword>
<organism evidence="7 8">
    <name type="scientific">Reinekea marinisedimentorum</name>
    <dbReference type="NCBI Taxonomy" id="230495"/>
    <lineage>
        <taxon>Bacteria</taxon>
        <taxon>Pseudomonadati</taxon>
        <taxon>Pseudomonadota</taxon>
        <taxon>Gammaproteobacteria</taxon>
        <taxon>Oceanospirillales</taxon>
        <taxon>Saccharospirillaceae</taxon>
        <taxon>Reinekea</taxon>
    </lineage>
</organism>
<keyword evidence="3" id="KW-0233">DNA recombination</keyword>
<dbReference type="PROSITE" id="PS51898">
    <property type="entry name" value="TYR_RECOMBINASE"/>
    <property type="match status" value="1"/>
</dbReference>
<dbReference type="InterPro" id="IPR013762">
    <property type="entry name" value="Integrase-like_cat_sf"/>
</dbReference>
<dbReference type="Pfam" id="PF12167">
    <property type="entry name" value="Arm-DNA-bind_2"/>
    <property type="match status" value="1"/>
</dbReference>
<feature type="domain" description="Tyr recombinase" evidence="5">
    <location>
        <begin position="182"/>
        <end position="361"/>
    </location>
</feature>
<sequence>MDYQLPRGISQRNGILYLSFSVQGERYRESLGLPATKPNIKHAELRLQSIKYEISVGTFDYLKHFPNSRKAEKFRRNSGCSLLVADLLNDWLKRAKDHCAYSTLKGYASVINFHLIPRFGALTIDELTSLMVSDWLSDLKVSGKRKRNILIPLRQALSEAMHDGLIDRNPLLTIKSPKHKTREPKPFNKQEVRALLSAMEGVGRNFYWFAFETGLRTSELIGLRWEDVFIESKYIYVSRACVSGRIKETKTSSGTRNVPLSESALECLADQKEHATNEDGFVFFDPKSNKRWKTDQFPRKRIWKPAVEKAGVEYRNPYQTRHTYASKLLSKGENPLKVAHYMGHSDWGMIRKVYGRWIVDR</sequence>
<dbReference type="EMBL" id="SLZR01000009">
    <property type="protein sequence ID" value="TCS40414.1"/>
    <property type="molecule type" value="Genomic_DNA"/>
</dbReference>
<proteinExistence type="predicted"/>
<reference evidence="7 8" key="1">
    <citation type="submission" date="2019-03" db="EMBL/GenBank/DDBJ databases">
        <title>Genomic Encyclopedia of Archaeal and Bacterial Type Strains, Phase II (KMG-II): from individual species to whole genera.</title>
        <authorList>
            <person name="Goeker M."/>
        </authorList>
    </citation>
    <scope>NUCLEOTIDE SEQUENCE [LARGE SCALE GENOMIC DNA]</scope>
    <source>
        <strain evidence="7 8">DSM 15388</strain>
    </source>
</reference>
<evidence type="ECO:0000256" key="4">
    <source>
        <dbReference type="PROSITE-ProRule" id="PRU01248"/>
    </source>
</evidence>
<dbReference type="GO" id="GO:0015074">
    <property type="term" value="P:DNA integration"/>
    <property type="evidence" value="ECO:0007669"/>
    <property type="project" value="UniProtKB-KW"/>
</dbReference>
<feature type="domain" description="Core-binding (CB)" evidence="6">
    <location>
        <begin position="82"/>
        <end position="161"/>
    </location>
</feature>
<dbReference type="InterPro" id="IPR011010">
    <property type="entry name" value="DNA_brk_join_enz"/>
</dbReference>
<dbReference type="InterPro" id="IPR002104">
    <property type="entry name" value="Integrase_catalytic"/>
</dbReference>
<keyword evidence="2 4" id="KW-0238">DNA-binding</keyword>
<evidence type="ECO:0000256" key="2">
    <source>
        <dbReference type="ARBA" id="ARBA00023125"/>
    </source>
</evidence>
<evidence type="ECO:0000259" key="5">
    <source>
        <dbReference type="PROSITE" id="PS51898"/>
    </source>
</evidence>